<evidence type="ECO:0000313" key="4">
    <source>
        <dbReference type="Proteomes" id="UP000023152"/>
    </source>
</evidence>
<dbReference type="Gene3D" id="2.30.29.30">
    <property type="entry name" value="Pleckstrin-homology domain (PH domain)/Phosphotyrosine-binding domain (PTB)"/>
    <property type="match status" value="1"/>
</dbReference>
<dbReference type="EMBL" id="ASPP01004492">
    <property type="protein sequence ID" value="ETO32091.1"/>
    <property type="molecule type" value="Genomic_DNA"/>
</dbReference>
<evidence type="ECO:0000256" key="1">
    <source>
        <dbReference type="SAM" id="MobiDB-lite"/>
    </source>
</evidence>
<dbReference type="AlphaFoldDB" id="X6P1F5"/>
<reference evidence="3 4" key="1">
    <citation type="journal article" date="2013" name="Curr. Biol.">
        <title>The Genome of the Foraminiferan Reticulomyxa filosa.</title>
        <authorList>
            <person name="Glockner G."/>
            <person name="Hulsmann N."/>
            <person name="Schleicher M."/>
            <person name="Noegel A.A."/>
            <person name="Eichinger L."/>
            <person name="Gallinger C."/>
            <person name="Pawlowski J."/>
            <person name="Sierra R."/>
            <person name="Euteneuer U."/>
            <person name="Pillet L."/>
            <person name="Moustafa A."/>
            <person name="Platzer M."/>
            <person name="Groth M."/>
            <person name="Szafranski K."/>
            <person name="Schliwa M."/>
        </authorList>
    </citation>
    <scope>NUCLEOTIDE SEQUENCE [LARGE SCALE GENOMIC DNA]</scope>
</reference>
<feature type="domain" description="PH" evidence="2">
    <location>
        <begin position="163"/>
        <end position="262"/>
    </location>
</feature>
<organism evidence="3 4">
    <name type="scientific">Reticulomyxa filosa</name>
    <dbReference type="NCBI Taxonomy" id="46433"/>
    <lineage>
        <taxon>Eukaryota</taxon>
        <taxon>Sar</taxon>
        <taxon>Rhizaria</taxon>
        <taxon>Retaria</taxon>
        <taxon>Foraminifera</taxon>
        <taxon>Monothalamids</taxon>
        <taxon>Reticulomyxidae</taxon>
        <taxon>Reticulomyxa</taxon>
    </lineage>
</organism>
<dbReference type="PROSITE" id="PS50003">
    <property type="entry name" value="PH_DOMAIN"/>
    <property type="match status" value="1"/>
</dbReference>
<feature type="region of interest" description="Disordered" evidence="1">
    <location>
        <begin position="291"/>
        <end position="325"/>
    </location>
</feature>
<dbReference type="InterPro" id="IPR011993">
    <property type="entry name" value="PH-like_dom_sf"/>
</dbReference>
<gene>
    <name evidence="3" type="ORF">RFI_05025</name>
</gene>
<dbReference type="SMART" id="SM00233">
    <property type="entry name" value="PH"/>
    <property type="match status" value="2"/>
</dbReference>
<feature type="region of interest" description="Disordered" evidence="1">
    <location>
        <begin position="61"/>
        <end position="106"/>
    </location>
</feature>
<proteinExistence type="predicted"/>
<feature type="compositionally biased region" description="Basic residues" evidence="1">
    <location>
        <begin position="83"/>
        <end position="97"/>
    </location>
</feature>
<dbReference type="Proteomes" id="UP000023152">
    <property type="component" value="Unassembled WGS sequence"/>
</dbReference>
<name>X6P1F5_RETFI</name>
<feature type="compositionally biased region" description="Basic and acidic residues" evidence="1">
    <location>
        <begin position="293"/>
        <end position="325"/>
    </location>
</feature>
<evidence type="ECO:0000259" key="2">
    <source>
        <dbReference type="PROSITE" id="PS50003"/>
    </source>
</evidence>
<comment type="caution">
    <text evidence="3">The sequence shown here is derived from an EMBL/GenBank/DDBJ whole genome shotgun (WGS) entry which is preliminary data.</text>
</comment>
<sequence length="618" mass="72270">MLLKSYLKAEKQNEKTNDKQAFLYFLFDKIVTKKLSRLWKWQTLRIVTVETWDFETSPNTLVNDNKKKNYNHRQKNQKCDIHRKLHANKPNKTKQNKTKKDYELDSVSEKDRDRLFDSKNDASAVKAPEPVELWDSKTFTSKANELEKMLKQVSNRIDKEHQNTIMQGALERKTSQQVFGKKLWEQRYFRLSTHYLSAYRNENDTEPEQRWRLASVCWIYLCVEKASGTRFNVYFDNDTLQLRGQNLALCQHWVTKFGDAKKRHRNALRENLQQLGLFEKAMDAYHAQSKMKRTVEKTQQEEVKKAEKTKDNKPKDKDKDKAKKDIPHEKRLQLRTWGTNSDDFVAENSLSTSITFADHLPLFCCFTYYSFVYAFFFFFLNVLTLPEAGDKTDDVKSPDKSKIVIRPHLTRMVSFSGFLVFARQSVEKNAAVAGKKKEYFFTLEGDVLEYKNTPNDTVNIGMLSLDRIQLVYRDSTNSNNINNANEWHVSFVNNTIMKWLFESPFNSDQSSKKWIGVMKRGSKEARAVKWTVINEYKWTGGILKTLNSSTIDAESTELKLTESKHQCVKKLMNCFMPEDWDKKTSSKNANEDSVNDDDVDLNIKNNQQKNSCCSCTVL</sequence>
<dbReference type="SUPFAM" id="SSF50729">
    <property type="entry name" value="PH domain-like"/>
    <property type="match status" value="1"/>
</dbReference>
<evidence type="ECO:0000313" key="3">
    <source>
        <dbReference type="EMBL" id="ETO32091.1"/>
    </source>
</evidence>
<accession>X6P1F5</accession>
<protein>
    <recommendedName>
        <fullName evidence="2">PH domain-containing protein</fullName>
    </recommendedName>
</protein>
<keyword evidence="4" id="KW-1185">Reference proteome</keyword>
<dbReference type="InterPro" id="IPR001849">
    <property type="entry name" value="PH_domain"/>
</dbReference>
<feature type="region of interest" description="Disordered" evidence="1">
    <location>
        <begin position="582"/>
        <end position="601"/>
    </location>
</feature>